<feature type="signal peptide" evidence="4">
    <location>
        <begin position="1"/>
        <end position="23"/>
    </location>
</feature>
<dbReference type="InterPro" id="IPR037066">
    <property type="entry name" value="Plug_dom_sf"/>
</dbReference>
<dbReference type="InterPro" id="IPR008969">
    <property type="entry name" value="CarboxyPept-like_regulatory"/>
</dbReference>
<dbReference type="AlphaFoldDB" id="A0A1G7FAC1"/>
<evidence type="ECO:0000256" key="1">
    <source>
        <dbReference type="ARBA" id="ARBA00004442"/>
    </source>
</evidence>
<feature type="domain" description="TonB-dependent receptor plug" evidence="5">
    <location>
        <begin position="216"/>
        <end position="288"/>
    </location>
</feature>
<dbReference type="eggNOG" id="COG4771">
    <property type="taxonomic scope" value="Bacteria"/>
</dbReference>
<dbReference type="Gene3D" id="2.40.170.20">
    <property type="entry name" value="TonB-dependent receptor, beta-barrel domain"/>
    <property type="match status" value="1"/>
</dbReference>
<feature type="chain" id="PRO_5010343207" evidence="4">
    <location>
        <begin position="24"/>
        <end position="838"/>
    </location>
</feature>
<keyword evidence="7" id="KW-1185">Reference proteome</keyword>
<evidence type="ECO:0000256" key="4">
    <source>
        <dbReference type="SAM" id="SignalP"/>
    </source>
</evidence>
<name>A0A1G7FAC1_9FLAO</name>
<evidence type="ECO:0000313" key="6">
    <source>
        <dbReference type="EMBL" id="SDE72859.1"/>
    </source>
</evidence>
<dbReference type="Pfam" id="PF13715">
    <property type="entry name" value="CarbopepD_reg_2"/>
    <property type="match status" value="1"/>
</dbReference>
<dbReference type="Gene3D" id="2.170.130.10">
    <property type="entry name" value="TonB-dependent receptor, plug domain"/>
    <property type="match status" value="1"/>
</dbReference>
<dbReference type="EMBL" id="FNBD01000003">
    <property type="protein sequence ID" value="SDE72859.1"/>
    <property type="molecule type" value="Genomic_DNA"/>
</dbReference>
<keyword evidence="4" id="KW-0732">Signal</keyword>
<keyword evidence="6" id="KW-0675">Receptor</keyword>
<keyword evidence="3" id="KW-0998">Cell outer membrane</keyword>
<evidence type="ECO:0000313" key="7">
    <source>
        <dbReference type="Proteomes" id="UP000182114"/>
    </source>
</evidence>
<dbReference type="SUPFAM" id="SSF49464">
    <property type="entry name" value="Carboxypeptidase regulatory domain-like"/>
    <property type="match status" value="1"/>
</dbReference>
<evidence type="ECO:0000256" key="3">
    <source>
        <dbReference type="ARBA" id="ARBA00023237"/>
    </source>
</evidence>
<gene>
    <name evidence="6" type="ORF">SAMN04487992_103136</name>
</gene>
<dbReference type="InterPro" id="IPR012910">
    <property type="entry name" value="Plug_dom"/>
</dbReference>
<sequence length="838" mass="95269">MSKKSFLCLGIILLFFNSIPTYAQETNTKQALDSTLSTLESRYDVQFNYASSLVENVTVHAIDTTLSLKETIATLRLDANLDFVFVSKKIISIRKKKRKLCGYITDKDTGELLPYVTIQNGSSGTLTNEAGYFEIEVNSDDDIIFIRHFGHKILQRQVRYFSKSDTCENIYLVTNHEQLVEIVVYDYLIRGVDKLDNGTFQIDFNKFSILPGLIDNDVLQAVQALPGVQSIDETVSNINIRGGSNDQNLITWDGIKMYQSGHFFGLISMYNPNITQKVELRKNGSNASDTDGVSGTISMGTDKYINQKFKGSIAVNLLDVNGYIDTPLGQNASLQIAARKSISDLVETPTYSKYYQRISQDTEIENEASVRTNSDIIFDFYDTSFRLLVTPSDKDRLQFNFIHTANNVRFNETENSFGAQEIQQSNLKQSSIAGGIQYHRNWTDTFKTEVSVYETDYQLKGTNVNIQENQRFLQKNIVSETGAKLLTRTKLSSQLSLTNGYDFVETKVSNLDDVDDPRYVLLEAEVLRAHGAFSALNVSTKNKGTHLNLGLRYNYITKFKKTLWEPRISFNHDFWSTFNIEILGEYKHQNTSQIINFQNDFLGIEKRRWQLSNDSTIPIIKSKQVSLGLSHNQKGWLVNVVPFYKEVQGITTQSQGFKDAYEFSRERGNYDASGIDVLLRKQLKNSSSWISYSHLKSNYTFENLQDESFPSNFDITNTITAGTNYTIKSLLLATGFNWRTGKPFTRPIIGNEVENGTINYGEANSSKQSDYLRLDVSSKYQFNWHEKTKLEVGVALWNILNRDNSMTSYYRLDASENIQKVDQSSLGLTPNATVKLIF</sequence>
<dbReference type="InterPro" id="IPR036942">
    <property type="entry name" value="Beta-barrel_TonB_sf"/>
</dbReference>
<organism evidence="6 7">
    <name type="scientific">Cellulophaga baltica</name>
    <dbReference type="NCBI Taxonomy" id="76594"/>
    <lineage>
        <taxon>Bacteria</taxon>
        <taxon>Pseudomonadati</taxon>
        <taxon>Bacteroidota</taxon>
        <taxon>Flavobacteriia</taxon>
        <taxon>Flavobacteriales</taxon>
        <taxon>Flavobacteriaceae</taxon>
        <taxon>Cellulophaga</taxon>
    </lineage>
</organism>
<evidence type="ECO:0000259" key="5">
    <source>
        <dbReference type="Pfam" id="PF07715"/>
    </source>
</evidence>
<protein>
    <submittedName>
        <fullName evidence="6">TonB-dependent Receptor Plug Domain</fullName>
    </submittedName>
</protein>
<dbReference type="RefSeq" id="WP_083332205.1">
    <property type="nucleotide sequence ID" value="NZ_FNBD01000003.1"/>
</dbReference>
<comment type="subcellular location">
    <subcellularLocation>
        <location evidence="1">Cell outer membrane</location>
    </subcellularLocation>
</comment>
<dbReference type="Pfam" id="PF07715">
    <property type="entry name" value="Plug"/>
    <property type="match status" value="1"/>
</dbReference>
<dbReference type="GO" id="GO:0009279">
    <property type="term" value="C:cell outer membrane"/>
    <property type="evidence" value="ECO:0007669"/>
    <property type="project" value="UniProtKB-SubCell"/>
</dbReference>
<reference evidence="7" key="1">
    <citation type="submission" date="2016-10" db="EMBL/GenBank/DDBJ databases">
        <authorList>
            <person name="Varghese N."/>
            <person name="Submissions S."/>
        </authorList>
    </citation>
    <scope>NUCLEOTIDE SEQUENCE [LARGE SCALE GENOMIC DNA]</scope>
    <source>
        <strain evidence="7">DSM 24729</strain>
    </source>
</reference>
<evidence type="ECO:0000256" key="2">
    <source>
        <dbReference type="ARBA" id="ARBA00023136"/>
    </source>
</evidence>
<keyword evidence="2" id="KW-0472">Membrane</keyword>
<proteinExistence type="predicted"/>
<dbReference type="SUPFAM" id="SSF56935">
    <property type="entry name" value="Porins"/>
    <property type="match status" value="1"/>
</dbReference>
<dbReference type="Proteomes" id="UP000182114">
    <property type="component" value="Unassembled WGS sequence"/>
</dbReference>
<accession>A0A1G7FAC1</accession>